<dbReference type="RefSeq" id="WP_340289009.1">
    <property type="nucleotide sequence ID" value="NZ_JBBJUP010000007.1"/>
</dbReference>
<keyword evidence="2" id="KW-0456">Lyase</keyword>
<dbReference type="PANTHER" id="PTHR11941">
    <property type="entry name" value="ENOYL-COA HYDRATASE-RELATED"/>
    <property type="match status" value="1"/>
</dbReference>
<dbReference type="Gene3D" id="1.10.12.10">
    <property type="entry name" value="Lyase 2-enoyl-coa Hydratase, Chain A, domain 2"/>
    <property type="match status" value="1"/>
</dbReference>
<evidence type="ECO:0000256" key="2">
    <source>
        <dbReference type="ARBA" id="ARBA00023239"/>
    </source>
</evidence>
<protein>
    <submittedName>
        <fullName evidence="4">Enoyl-CoA hydratase-related protein</fullName>
    </submittedName>
</protein>
<dbReference type="InterPro" id="IPR029045">
    <property type="entry name" value="ClpP/crotonase-like_dom_sf"/>
</dbReference>
<dbReference type="SUPFAM" id="SSF52096">
    <property type="entry name" value="ClpP/crotonase"/>
    <property type="match status" value="1"/>
</dbReference>
<dbReference type="EMBL" id="JBBJUP010000007">
    <property type="protein sequence ID" value="MEJ8279423.1"/>
    <property type="molecule type" value="Genomic_DNA"/>
</dbReference>
<dbReference type="PROSITE" id="PS00166">
    <property type="entry name" value="ENOYL_COA_HYDRATASE"/>
    <property type="match status" value="1"/>
</dbReference>
<dbReference type="InterPro" id="IPR014748">
    <property type="entry name" value="Enoyl-CoA_hydra_C"/>
</dbReference>
<dbReference type="InterPro" id="IPR001753">
    <property type="entry name" value="Enoyl-CoA_hydra/iso"/>
</dbReference>
<gene>
    <name evidence="4" type="ORF">WJX68_10820</name>
</gene>
<sequence>MSGSEQMHDVVVHRDGSDDAVAVMTLNRADRMNALSHGLLVELREQLRACDNDPGIRAIVLTGAGDRAFSAGADLNGGPSDAEQVVRTYYNPLISDMIAARTPLIAAVNGVAAGAGVSLALACDLRVAVETASFGLAFVRVGLVPDAGATWLLPRIIGTGRALEMALSGRPVPAPQALTWGLVNEVVPGGEALPRALDLARTIAALSSSTGPIRALVHGAATTDLATQLDAEANAQGLAQHHPDYREARAAFAERRRPVFAR</sequence>
<reference evidence="4 5" key="1">
    <citation type="submission" date="2024-03" db="EMBL/GenBank/DDBJ databases">
        <title>Draft genome sequence of Pseudonocardia sp. DW16-2.</title>
        <authorList>
            <person name="Duangmal K."/>
        </authorList>
    </citation>
    <scope>NUCLEOTIDE SEQUENCE [LARGE SCALE GENOMIC DNA]</scope>
    <source>
        <strain evidence="4 5">DW16-2</strain>
    </source>
</reference>
<proteinExistence type="inferred from homology"/>
<evidence type="ECO:0000313" key="5">
    <source>
        <dbReference type="Proteomes" id="UP001364211"/>
    </source>
</evidence>
<comment type="similarity">
    <text evidence="1 3">Belongs to the enoyl-CoA hydratase/isomerase family.</text>
</comment>
<dbReference type="Gene3D" id="3.90.226.10">
    <property type="entry name" value="2-enoyl-CoA Hydratase, Chain A, domain 1"/>
    <property type="match status" value="1"/>
</dbReference>
<dbReference type="InterPro" id="IPR018376">
    <property type="entry name" value="Enoyl-CoA_hyd/isom_CS"/>
</dbReference>
<evidence type="ECO:0000256" key="1">
    <source>
        <dbReference type="ARBA" id="ARBA00005254"/>
    </source>
</evidence>
<organism evidence="4 5">
    <name type="scientific">Pseudonocardia spirodelae</name>
    <dbReference type="NCBI Taxonomy" id="3133431"/>
    <lineage>
        <taxon>Bacteria</taxon>
        <taxon>Bacillati</taxon>
        <taxon>Actinomycetota</taxon>
        <taxon>Actinomycetes</taxon>
        <taxon>Pseudonocardiales</taxon>
        <taxon>Pseudonocardiaceae</taxon>
        <taxon>Pseudonocardia</taxon>
    </lineage>
</organism>
<evidence type="ECO:0000256" key="3">
    <source>
        <dbReference type="RuleBase" id="RU003707"/>
    </source>
</evidence>
<dbReference type="CDD" id="cd06558">
    <property type="entry name" value="crotonase-like"/>
    <property type="match status" value="1"/>
</dbReference>
<evidence type="ECO:0000313" key="4">
    <source>
        <dbReference type="EMBL" id="MEJ8279423.1"/>
    </source>
</evidence>
<dbReference type="Pfam" id="PF00378">
    <property type="entry name" value="ECH_1"/>
    <property type="match status" value="1"/>
</dbReference>
<comment type="caution">
    <text evidence="4">The sequence shown here is derived from an EMBL/GenBank/DDBJ whole genome shotgun (WGS) entry which is preliminary data.</text>
</comment>
<accession>A0ABU8T727</accession>
<dbReference type="PANTHER" id="PTHR11941:SF133">
    <property type="entry name" value="1,2-EPOXYPHENYLACETYL-COA ISOMERASE"/>
    <property type="match status" value="1"/>
</dbReference>
<keyword evidence="5" id="KW-1185">Reference proteome</keyword>
<dbReference type="Proteomes" id="UP001364211">
    <property type="component" value="Unassembled WGS sequence"/>
</dbReference>
<name>A0ABU8T727_9PSEU</name>